<dbReference type="InterPro" id="IPR042173">
    <property type="entry name" value="RNase_J_2"/>
</dbReference>
<keyword evidence="5" id="KW-0269">Exonuclease</keyword>
<proteinExistence type="predicted"/>
<dbReference type="GO" id="GO:0003723">
    <property type="term" value="F:RNA binding"/>
    <property type="evidence" value="ECO:0007669"/>
    <property type="project" value="UniProtKB-KW"/>
</dbReference>
<evidence type="ECO:0000256" key="5">
    <source>
        <dbReference type="ARBA" id="ARBA00022839"/>
    </source>
</evidence>
<dbReference type="Gene3D" id="3.60.15.10">
    <property type="entry name" value="Ribonuclease Z/Hydroxyacylglutathione hydrolase-like"/>
    <property type="match status" value="1"/>
</dbReference>
<evidence type="ECO:0000256" key="4">
    <source>
        <dbReference type="ARBA" id="ARBA00022833"/>
    </source>
</evidence>
<keyword evidence="6" id="KW-0694">RNA-binding</keyword>
<evidence type="ECO:0000256" key="3">
    <source>
        <dbReference type="ARBA" id="ARBA00022801"/>
    </source>
</evidence>
<feature type="domain" description="Metallo-beta-lactamase" evidence="8">
    <location>
        <begin position="96"/>
        <end position="293"/>
    </location>
</feature>
<dbReference type="InterPro" id="IPR011108">
    <property type="entry name" value="RMMBL"/>
</dbReference>
<sequence>MQTVHPLRAPAPFVCDAGYIGKTRRPNLCARAEQTGGGPRQRRSGPSTRVRLRGNGTDHLGSSLTLPGTGASFPGPPGTEGPPLRVLPIGGLGEIGMNCMLIGVGDRYILLDAGLMFPDVTDLGMAKLLPDTSFLAKWKDKIEAVFITHGHEDHIGALPWVIPALDPNTPIFAPGFPMRLVERRLKEYKLWNPARAHTVAIRRPFQCGPFQAEAFRVTHSIPDCCGLVLRCDAGTIVHSGDWKIDETPIDGECFDRDFFEQLGKEGVTLFMSDSTNVLSAGRTQSEAVVEKALMERMLDHENKGRIITTQFASNLHRLTSVKRAADAAGRRICFVGQALHTYLEAAHQEGRAPLDPGLLVSHTQAEEWDPSKLVIVTTGSQGEPRAALSKAAAKASPLLQLRPEDLLLYSAKVIPGNDQKVMSMMNAIAGLGTQVIMGSGTNLHTSGHAYRDELEEVLRLIKPQHFLPVHGEYAFLCAHAQLARDNGIQHTLVVRNGQMVGVGDRRNRAEYGTPTSLSVVGQAALTTFYNDGDKGTGSAEEMGLAMRQQLANDGIIIAAVDVQRPAQREPRDLTQDQEAPRLRGRVRLTTRAMWQDGKRLLRVLHAAAERAVCALPAHAPLGDVERAARGALAVAARNFNNRCPEVVVIAHEVPDPDRPTQQRSVPQGLLRNGRGAGAGPGAGAAPTARGGGAGASRTGGAAAARVGEASAARIGEASAARAGEAPAPTAQGLKAAAATAPVKQAPPLADAKAGAAKPAQQRRRGRPKSQAAKGPKEEKDGRARP</sequence>
<feature type="region of interest" description="Disordered" evidence="7">
    <location>
        <begin position="653"/>
        <end position="699"/>
    </location>
</feature>
<dbReference type="EMBL" id="GDKF01005504">
    <property type="protein sequence ID" value="JAT73118.1"/>
    <property type="molecule type" value="Transcribed_RNA"/>
</dbReference>
<organism evidence="9">
    <name type="scientific">Auxenochlorella protothecoides</name>
    <name type="common">Green microalga</name>
    <name type="synonym">Chlorella protothecoides</name>
    <dbReference type="NCBI Taxonomy" id="3075"/>
    <lineage>
        <taxon>Eukaryota</taxon>
        <taxon>Viridiplantae</taxon>
        <taxon>Chlorophyta</taxon>
        <taxon>core chlorophytes</taxon>
        <taxon>Trebouxiophyceae</taxon>
        <taxon>Chlorellales</taxon>
        <taxon>Chlorellaceae</taxon>
        <taxon>Auxenochlorella</taxon>
    </lineage>
</organism>
<dbReference type="GO" id="GO:0046872">
    <property type="term" value="F:metal ion binding"/>
    <property type="evidence" value="ECO:0007669"/>
    <property type="project" value="UniProtKB-KW"/>
</dbReference>
<dbReference type="SMART" id="SM00849">
    <property type="entry name" value="Lactamase_B"/>
    <property type="match status" value="1"/>
</dbReference>
<keyword evidence="3" id="KW-0378">Hydrolase</keyword>
<dbReference type="InterPro" id="IPR055132">
    <property type="entry name" value="RNase_J_b_CASP"/>
</dbReference>
<dbReference type="InterPro" id="IPR001279">
    <property type="entry name" value="Metallo-B-lactamas"/>
</dbReference>
<name>A0A1D2A1R4_AUXPR</name>
<evidence type="ECO:0000256" key="1">
    <source>
        <dbReference type="ARBA" id="ARBA00022722"/>
    </source>
</evidence>
<feature type="region of interest" description="Disordered" evidence="7">
    <location>
        <begin position="30"/>
        <end position="80"/>
    </location>
</feature>
<gene>
    <name evidence="9" type="ORF">g.100001</name>
</gene>
<evidence type="ECO:0000256" key="7">
    <source>
        <dbReference type="SAM" id="MobiDB-lite"/>
    </source>
</evidence>
<feature type="compositionally biased region" description="Basic and acidic residues" evidence="7">
    <location>
        <begin position="774"/>
        <end position="785"/>
    </location>
</feature>
<evidence type="ECO:0000256" key="6">
    <source>
        <dbReference type="ARBA" id="ARBA00022884"/>
    </source>
</evidence>
<dbReference type="Pfam" id="PF12706">
    <property type="entry name" value="Lactamase_B_2"/>
    <property type="match status" value="1"/>
</dbReference>
<dbReference type="PANTHER" id="PTHR43694:SF1">
    <property type="entry name" value="RIBONUCLEASE J"/>
    <property type="match status" value="1"/>
</dbReference>
<evidence type="ECO:0000259" key="8">
    <source>
        <dbReference type="SMART" id="SM00849"/>
    </source>
</evidence>
<protein>
    <recommendedName>
        <fullName evidence="8">Metallo-beta-lactamase domain-containing protein</fullName>
    </recommendedName>
</protein>
<dbReference type="SUPFAM" id="SSF56281">
    <property type="entry name" value="Metallo-hydrolase/oxidoreductase"/>
    <property type="match status" value="1"/>
</dbReference>
<feature type="region of interest" description="Disordered" evidence="7">
    <location>
        <begin position="720"/>
        <end position="785"/>
    </location>
</feature>
<dbReference type="GO" id="GO:0004527">
    <property type="term" value="F:exonuclease activity"/>
    <property type="evidence" value="ECO:0007669"/>
    <property type="project" value="UniProtKB-KW"/>
</dbReference>
<keyword evidence="2" id="KW-0479">Metal-binding</keyword>
<accession>A0A1D2A1R4</accession>
<evidence type="ECO:0000256" key="2">
    <source>
        <dbReference type="ARBA" id="ARBA00022723"/>
    </source>
</evidence>
<reference evidence="9" key="1">
    <citation type="submission" date="2015-08" db="EMBL/GenBank/DDBJ databases">
        <authorList>
            <person name="Babu N.S."/>
            <person name="Beckwith C.J."/>
            <person name="Beseler K.G."/>
            <person name="Brison A."/>
            <person name="Carone J.V."/>
            <person name="Caskin T.P."/>
            <person name="Diamond M."/>
            <person name="Durham M.E."/>
            <person name="Foxe J.M."/>
            <person name="Go M."/>
            <person name="Henderson B.A."/>
            <person name="Jones I.B."/>
            <person name="McGettigan J.A."/>
            <person name="Micheletti S.J."/>
            <person name="Nasrallah M.E."/>
            <person name="Ortiz D."/>
            <person name="Piller C.R."/>
            <person name="Privatt S.R."/>
            <person name="Schneider S.L."/>
            <person name="Sharp S."/>
            <person name="Smith T.C."/>
            <person name="Stanton J.D."/>
            <person name="Ullery H.E."/>
            <person name="Wilson R.J."/>
            <person name="Serrano M.G."/>
            <person name="Buck G."/>
            <person name="Lee V."/>
            <person name="Wang Y."/>
            <person name="Carvalho R."/>
            <person name="Voegtly L."/>
            <person name="Shi R."/>
            <person name="Duckworth R."/>
            <person name="Johnson A."/>
            <person name="Loviza R."/>
            <person name="Walstead R."/>
            <person name="Shah Z."/>
            <person name="Kiflezghi M."/>
            <person name="Wade K."/>
            <person name="Ball S.L."/>
            <person name="Bradley K.W."/>
            <person name="Asai D.J."/>
            <person name="Bowman C.A."/>
            <person name="Russell D.A."/>
            <person name="Pope W.H."/>
            <person name="Jacobs-Sera D."/>
            <person name="Hendrix R.W."/>
            <person name="Hatfull G.F."/>
        </authorList>
    </citation>
    <scope>NUCLEOTIDE SEQUENCE</scope>
</reference>
<keyword evidence="4" id="KW-0862">Zinc</keyword>
<dbReference type="InterPro" id="IPR036866">
    <property type="entry name" value="RibonucZ/Hydroxyglut_hydro"/>
</dbReference>
<keyword evidence="1" id="KW-0540">Nuclease</keyword>
<dbReference type="AlphaFoldDB" id="A0A1D2A1R4"/>
<dbReference type="CDD" id="cd07714">
    <property type="entry name" value="RNaseJ_MBL-fold"/>
    <property type="match status" value="1"/>
</dbReference>
<feature type="compositionally biased region" description="Low complexity" evidence="7">
    <location>
        <begin position="720"/>
        <end position="759"/>
    </location>
</feature>
<dbReference type="Gene3D" id="3.40.50.10710">
    <property type="entry name" value="Metallo-hydrolase/oxidoreductase"/>
    <property type="match status" value="1"/>
</dbReference>
<dbReference type="PANTHER" id="PTHR43694">
    <property type="entry name" value="RIBONUCLEASE J"/>
    <property type="match status" value="1"/>
</dbReference>
<evidence type="ECO:0000313" key="9">
    <source>
        <dbReference type="EMBL" id="JAT73118.1"/>
    </source>
</evidence>
<dbReference type="Pfam" id="PF07521">
    <property type="entry name" value="RMMBL"/>
    <property type="match status" value="1"/>
</dbReference>
<dbReference type="Pfam" id="PF22505">
    <property type="entry name" value="RNase_J_b_CASP"/>
    <property type="match status" value="1"/>
</dbReference>